<dbReference type="Gene3D" id="2.130.10.10">
    <property type="entry name" value="YVTN repeat-like/Quinoprotein amine dehydrogenase"/>
    <property type="match status" value="1"/>
</dbReference>
<dbReference type="Proteomes" id="UP000799772">
    <property type="component" value="Unassembled WGS sequence"/>
</dbReference>
<protein>
    <submittedName>
        <fullName evidence="1">Surface layer protein</fullName>
    </submittedName>
</protein>
<proteinExistence type="predicted"/>
<dbReference type="OrthoDB" id="3875785at2759"/>
<dbReference type="InterPro" id="IPR015943">
    <property type="entry name" value="WD40/YVTN_repeat-like_dom_sf"/>
</dbReference>
<reference evidence="1" key="1">
    <citation type="journal article" date="2020" name="Stud. Mycol.">
        <title>101 Dothideomycetes genomes: a test case for predicting lifestyles and emergence of pathogens.</title>
        <authorList>
            <person name="Haridas S."/>
            <person name="Albert R."/>
            <person name="Binder M."/>
            <person name="Bloem J."/>
            <person name="Labutti K."/>
            <person name="Salamov A."/>
            <person name="Andreopoulos B."/>
            <person name="Baker S."/>
            <person name="Barry K."/>
            <person name="Bills G."/>
            <person name="Bluhm B."/>
            <person name="Cannon C."/>
            <person name="Castanera R."/>
            <person name="Culley D."/>
            <person name="Daum C."/>
            <person name="Ezra D."/>
            <person name="Gonzalez J."/>
            <person name="Henrissat B."/>
            <person name="Kuo A."/>
            <person name="Liang C."/>
            <person name="Lipzen A."/>
            <person name="Lutzoni F."/>
            <person name="Magnuson J."/>
            <person name="Mondo S."/>
            <person name="Nolan M."/>
            <person name="Ohm R."/>
            <person name="Pangilinan J."/>
            <person name="Park H.-J."/>
            <person name="Ramirez L."/>
            <person name="Alfaro M."/>
            <person name="Sun H."/>
            <person name="Tritt A."/>
            <person name="Yoshinaga Y."/>
            <person name="Zwiers L.-H."/>
            <person name="Turgeon B."/>
            <person name="Goodwin S."/>
            <person name="Spatafora J."/>
            <person name="Crous P."/>
            <person name="Grigoriev I."/>
        </authorList>
    </citation>
    <scope>NUCLEOTIDE SEQUENCE</scope>
    <source>
        <strain evidence="1">CBS 133067</strain>
    </source>
</reference>
<organism evidence="1 2">
    <name type="scientific">Rhizodiscina lignyota</name>
    <dbReference type="NCBI Taxonomy" id="1504668"/>
    <lineage>
        <taxon>Eukaryota</taxon>
        <taxon>Fungi</taxon>
        <taxon>Dikarya</taxon>
        <taxon>Ascomycota</taxon>
        <taxon>Pezizomycotina</taxon>
        <taxon>Dothideomycetes</taxon>
        <taxon>Pleosporomycetidae</taxon>
        <taxon>Aulographales</taxon>
        <taxon>Rhizodiscinaceae</taxon>
        <taxon>Rhizodiscina</taxon>
    </lineage>
</organism>
<evidence type="ECO:0000313" key="1">
    <source>
        <dbReference type="EMBL" id="KAF2095761.1"/>
    </source>
</evidence>
<dbReference type="InterPro" id="IPR011045">
    <property type="entry name" value="N2O_reductase_N"/>
</dbReference>
<keyword evidence="2" id="KW-1185">Reference proteome</keyword>
<dbReference type="SUPFAM" id="SSF50974">
    <property type="entry name" value="Nitrous oxide reductase, N-terminal domain"/>
    <property type="match status" value="1"/>
</dbReference>
<dbReference type="InterPro" id="IPR051200">
    <property type="entry name" value="Host-pathogen_enzymatic-act"/>
</dbReference>
<evidence type="ECO:0000313" key="2">
    <source>
        <dbReference type="Proteomes" id="UP000799772"/>
    </source>
</evidence>
<dbReference type="PANTHER" id="PTHR47197">
    <property type="entry name" value="PROTEIN NIRF"/>
    <property type="match status" value="1"/>
</dbReference>
<name>A0A9P4ICK8_9PEZI</name>
<gene>
    <name evidence="1" type="ORF">NA57DRAFT_59738</name>
</gene>
<accession>A0A9P4ICK8</accession>
<comment type="caution">
    <text evidence="1">The sequence shown here is derived from an EMBL/GenBank/DDBJ whole genome shotgun (WGS) entry which is preliminary data.</text>
</comment>
<dbReference type="AlphaFoldDB" id="A0A9P4ICK8"/>
<sequence length="339" mass="36792">MSDSANVAVISQSGETLSFFDATTGQQTQLITDLIAEPHELCVDKHRNVMYISHAYRHGHYWKHGDYSHEISVFDLKERRIVDVINIAPYGGSHGIRLDAANDRLISSVEYGIGEAGGAIGIDLKTRKVIGSVGSDAKSHWIIITPDGKKAYTCNKTFDFVSVLNLADWKLIKKITLPGGSEELDISRDGKFVYVPAPGAQVGQNPADPCIKVIDTQTDEIVDSIPLAFGGSSVHVTPRGTIMVGQYNFKGGKLNRGHVSLFEPKNYKLLGDVEITDYPLTLRSSADGSVGYAANVLGGTTDVIDLDNMKVLRNFEVDTVSRADKGNMCQGAHGLAVFH</sequence>
<dbReference type="PANTHER" id="PTHR47197:SF3">
    <property type="entry name" value="DIHYDRO-HEME D1 DEHYDROGENASE"/>
    <property type="match status" value="1"/>
</dbReference>
<dbReference type="EMBL" id="ML978131">
    <property type="protein sequence ID" value="KAF2095761.1"/>
    <property type="molecule type" value="Genomic_DNA"/>
</dbReference>